<feature type="region of interest" description="Disordered" evidence="9">
    <location>
        <begin position="1559"/>
        <end position="1635"/>
    </location>
</feature>
<feature type="transmembrane region" description="Helical" evidence="10">
    <location>
        <begin position="2370"/>
        <end position="2392"/>
    </location>
</feature>
<comment type="caution">
    <text evidence="12">The sequence shown here is derived from an EMBL/GenBank/DDBJ whole genome shotgun (WGS) entry which is preliminary data.</text>
</comment>
<dbReference type="InterPro" id="IPR027409">
    <property type="entry name" value="GroEL-like_apical_dom_sf"/>
</dbReference>
<protein>
    <recommendedName>
        <fullName evidence="7">UNC93-like protein MFSD11</fullName>
    </recommendedName>
    <alternativeName>
        <fullName evidence="8">Major facilitator superfamily domain-containing protein 11</fullName>
    </alternativeName>
</protein>
<feature type="compositionally biased region" description="Pro residues" evidence="9">
    <location>
        <begin position="1387"/>
        <end position="1398"/>
    </location>
</feature>
<feature type="compositionally biased region" description="Pro residues" evidence="9">
    <location>
        <begin position="1360"/>
        <end position="1370"/>
    </location>
</feature>
<dbReference type="InterPro" id="IPR036259">
    <property type="entry name" value="MFS_trans_sf"/>
</dbReference>
<keyword evidence="3 10" id="KW-1133">Transmembrane helix</keyword>
<feature type="transmembrane region" description="Helical" evidence="10">
    <location>
        <begin position="2434"/>
        <end position="2453"/>
    </location>
</feature>
<dbReference type="InterPro" id="IPR010291">
    <property type="entry name" value="Ion_channel_UNC-93"/>
</dbReference>
<dbReference type="SUPFAM" id="SSF52029">
    <property type="entry name" value="GroEL apical domain-like"/>
    <property type="match status" value="1"/>
</dbReference>
<proteinExistence type="predicted"/>
<feature type="compositionally biased region" description="Pro residues" evidence="9">
    <location>
        <begin position="1333"/>
        <end position="1345"/>
    </location>
</feature>
<feature type="transmembrane region" description="Helical" evidence="10">
    <location>
        <begin position="2398"/>
        <end position="2422"/>
    </location>
</feature>
<feature type="compositionally biased region" description="Low complexity" evidence="9">
    <location>
        <begin position="1671"/>
        <end position="1754"/>
    </location>
</feature>
<organism evidence="12 13">
    <name type="scientific">Paratrimastix pyriformis</name>
    <dbReference type="NCBI Taxonomy" id="342808"/>
    <lineage>
        <taxon>Eukaryota</taxon>
        <taxon>Metamonada</taxon>
        <taxon>Preaxostyla</taxon>
        <taxon>Paratrimastigidae</taxon>
        <taxon>Paratrimastix</taxon>
    </lineage>
</organism>
<feature type="compositionally biased region" description="Low complexity" evidence="9">
    <location>
        <begin position="1521"/>
        <end position="1533"/>
    </location>
</feature>
<keyword evidence="5 10" id="KW-0472">Membrane</keyword>
<comment type="subcellular location">
    <subcellularLocation>
        <location evidence="1">Membrane</location>
        <topology evidence="1">Multi-pass membrane protein</topology>
    </subcellularLocation>
</comment>
<dbReference type="Gene3D" id="1.20.1250.20">
    <property type="entry name" value="MFS general substrate transporter like domains"/>
    <property type="match status" value="1"/>
</dbReference>
<feature type="transmembrane region" description="Helical" evidence="10">
    <location>
        <begin position="2080"/>
        <end position="2098"/>
    </location>
</feature>
<gene>
    <name evidence="12" type="ORF">PAPYR_5338</name>
</gene>
<feature type="region of interest" description="Disordered" evidence="9">
    <location>
        <begin position="1151"/>
        <end position="1208"/>
    </location>
</feature>
<dbReference type="PANTHER" id="PTHR23294">
    <property type="entry name" value="ET TRANSLATION PRODUCT-RELATED"/>
    <property type="match status" value="1"/>
</dbReference>
<evidence type="ECO:0000256" key="4">
    <source>
        <dbReference type="ARBA" id="ARBA00023006"/>
    </source>
</evidence>
<evidence type="ECO:0000259" key="11">
    <source>
        <dbReference type="Pfam" id="PF04108"/>
    </source>
</evidence>
<feature type="transmembrane region" description="Helical" evidence="10">
    <location>
        <begin position="2110"/>
        <end position="2130"/>
    </location>
</feature>
<evidence type="ECO:0000313" key="13">
    <source>
        <dbReference type="Proteomes" id="UP001141327"/>
    </source>
</evidence>
<evidence type="ECO:0000313" key="12">
    <source>
        <dbReference type="EMBL" id="KAJ4458818.1"/>
    </source>
</evidence>
<evidence type="ECO:0000256" key="7">
    <source>
        <dbReference type="ARBA" id="ARBA00040302"/>
    </source>
</evidence>
<feature type="transmembrane region" description="Helical" evidence="10">
    <location>
        <begin position="2046"/>
        <end position="2068"/>
    </location>
</feature>
<evidence type="ECO:0000256" key="3">
    <source>
        <dbReference type="ARBA" id="ARBA00022989"/>
    </source>
</evidence>
<dbReference type="Pfam" id="PF05978">
    <property type="entry name" value="UNC-93"/>
    <property type="match status" value="1"/>
</dbReference>
<keyword evidence="6" id="KW-0325">Glycoprotein</keyword>
<sequence length="2512" mass="263204">MRTRIGFADDFDYYQFSASSRVFRHVQSIGNGGLDMRLSRTSLKFLLGFFEHDGVGHLHRVRAYCPWAPRPLLSADLPRATPVISSVSSRIFKSLHAGSHSALQQLFLSLITGSFAEQRPDDGILFLIHFATRLWQLGMDSGFHPQLLGAANALALEWCLQLLDKPQGPCTRTVAPGALKPVVSLVRGILSTKPAIGWSPRQSSPHDGGASVDGMALTVVEAFLRSRRCPLAPYRSLATVQSPRDASQWGFLPTAVFSHPTVVRVVGPPLSQSRVVEGLLLDTPLPLLLEMRPASPVPRPPEPGLERRAILVEGALGPMGWDEEDEGMRRVIVEGPDAAVQLGLEERHREWAGALLWWLQQGGVEVVFAQKRIHESIQNVLGASGILAVERVGVRYLLPLARLLGAAPLSAARIPSLVEQARRERVNASPWDPGSPHLGWVGGVAVVAPSQSTQRFLYVAPVGDLASRIVTRYQALLASPWARGSPPSPMQTIPQVSLMLCAPTANRLDELAAAVAQCWTVLGQQHGHAQALREQQLRAQPQMPGPGLSWAREVSFGEVSLRLVAGAGAMEWCMAAWVRLKVKEVDLSQIPACAYQGPSARIRFRQAVELFCQALEAPAEALVRSCGPLAASWLPAGHRPPFGDSGSLTALCLAHLKEQAIRCVTDEGSCIGYDCLRRMPVDVFSAQPQLGDSYQSRRVGLCRAVEMAAVLSRVEGVLAPVASPSQTESDSIGAVRMENELEVVARVITQAHSYLTTATSATQKSRQHCLLLEQTSVRFGQAREALQQLLGYISQHLEELSTRSQAFGASYDELQDISQGFSSDLATVFQQLRAQPLHASLQVAPDGGPAAQPISAPPQCLFDFVDSESANALEASIRAHITELHPLVEQATALRSTAQPTFDDLSCRLAALPQAESASLDGRTRYSRQLAEISSITALINQMSDLQDRVVAFSRFPCIWRPLTSARPVGSHGAEIEHEMEQLPQVLQRIFESLQTVLGEAKTIEASLGLQHEGAETGTALGRELEQFDALCTAHLNASLPPLEDAFLRAREQILGQLQEMHNIVVWYDLFLSAYEGLLQELQRRQAVQEERARYVNEVRARLAALHHEEVMKRLEAAEVHGPYLPDSLRRPFDEPPPYYDVVALVRQPTGATSPGGGLAAAAQELSPPGTTASSPTLTMPSVMGAVASPPLPVEPPPQQLPSSPPSPVVVHSVLVPGAPLFQQLPLPLPLPAPPATCASTSGLPTAKQQPRPAAAPSLPSPSIRLAMPPLPPLPPPPASLVRMQRALPLQPPQDATPAPASVVTTPLPSPGGEAATPAASPALAQAAASPHPAAPPATPAPERPSPLQTDSERLASHPQPLPVLPPLPGRPRSSSVGAPPRADPLAGPPPSTSPQPPAVLSAPAEPEREAAGEREAEKEPPMHFPHATWAPGPTTERRPVSTLVEVLRPRPAEAAAVTAPQPIAAPVAALGAALSAAIGVEPPPAPVMTPPTNAAADGLNRSALAAAAGPLTAAAPPLLRAASASASSTSSTEDGDLPPELAAPPMGDLEATALFPSAAKEPAGPPQGSGASAAARQASMGSLRDVAGTAAAAAAASGGPRGSEEPRDGPLSDESTTSRGGGVIGSSVLSPAPVLPAPPTGPALLPPAKVSYDSPLTLFGVMSGGPPRVAAPTAPTAPTASTASTAPTATAAPDPNSTSSATTSSSSSESSLPTQIGEPGLAAGSAAAPAAATTGSAGGPSTTTSNPSPASSSYIDAAIFAPTPPMPAPLPPALQNPPAQAAAPRPAAALRYSLFLSGYPLPPNILNNAPAPPGEKQTSPPGAGSPAISPPPPGDGANSLPRGMISPSPTMPLSPLFQGRPRHWGVTRSPSSLARATGSPSPPLTYGRAPPALFRRAPGGAAGASKEVEGGSCSPPSAPVPAPPVVEAALRHTSSAQRLNALRSGGGPAASSPYVPAAPPPHVSPAVVQTQPGTSSGEGISLIPTTSSKVAAFGGKDRSSSSLRPRQTVPGEMRVPPIAKCVWLGIGFLLSYSAEYATENLMTTIYGSFGFMSMSYAYFVVAVSALWSPHLTELVGPRLSIFLGSLPFLFFSVASIFKEQYLVLPSSILLGLGASIIWCGQGKYLYAICPDPARLGLYTGTFFFCFAASGVVGNLLMTIIRGQLKNDQLSFIVLSAIGGVGCLAFALLPRPPPRPPAPRRGAERITPSPLQALQVPLTGGASPPSTPRGGDTPTETATSPPKGSPADAARPSCCRRVGSFLGKTFLPVVRIIFTPSYLLLLPTFLAVGLIPPYWSGVYPPYAPIEHVSTLFLGPPLAYPRPRPCRSASRQHTLTTPDTPCMWVAERGAVYVLMSPILGRLSDCTGRLSVTTLMHAVGIGGSVLGHLAIGAAGTTQLVLFYSAFALFGLYEACFGTQLFAIIGFLTPDQAEVGVAAYSFLRSVTSGAFFMGGAASLAPLTYLIVFVAVSVVAVVCLFVLHYAVHALDIKSHRRRHPDESLPQEELVVVPARV</sequence>
<feature type="region of interest" description="Disordered" evidence="9">
    <location>
        <begin position="1962"/>
        <end position="1981"/>
    </location>
</feature>
<dbReference type="InterPro" id="IPR051617">
    <property type="entry name" value="UNC-93-like_regulator"/>
</dbReference>
<evidence type="ECO:0000256" key="5">
    <source>
        <dbReference type="ARBA" id="ARBA00023136"/>
    </source>
</evidence>
<keyword evidence="4" id="KW-0072">Autophagy</keyword>
<dbReference type="EMBL" id="JAPMOS010000025">
    <property type="protein sequence ID" value="KAJ4458818.1"/>
    <property type="molecule type" value="Genomic_DNA"/>
</dbReference>
<feature type="compositionally biased region" description="Low complexity" evidence="9">
    <location>
        <begin position="1567"/>
        <end position="1580"/>
    </location>
</feature>
<keyword evidence="2 10" id="KW-0812">Transmembrane</keyword>
<evidence type="ECO:0000256" key="9">
    <source>
        <dbReference type="SAM" id="MobiDB-lite"/>
    </source>
</evidence>
<feature type="transmembrane region" description="Helical" evidence="10">
    <location>
        <begin position="2016"/>
        <end position="2034"/>
    </location>
</feature>
<feature type="compositionally biased region" description="Pro residues" evidence="9">
    <location>
        <begin position="1269"/>
        <end position="1279"/>
    </location>
</feature>
<dbReference type="PANTHER" id="PTHR23294:SF0">
    <property type="entry name" value="UNC93-LIKE PROTEIN MFSD11"/>
    <property type="match status" value="1"/>
</dbReference>
<feature type="transmembrane region" description="Helical" evidence="10">
    <location>
        <begin position="2136"/>
        <end position="2158"/>
    </location>
</feature>
<dbReference type="Pfam" id="PF04108">
    <property type="entry name" value="ATG17_like"/>
    <property type="match status" value="1"/>
</dbReference>
<accession>A0ABQ8UHV2</accession>
<feature type="compositionally biased region" description="Basic and acidic residues" evidence="9">
    <location>
        <begin position="1406"/>
        <end position="1422"/>
    </location>
</feature>
<feature type="transmembrane region" description="Helical" evidence="10">
    <location>
        <begin position="2459"/>
        <end position="2483"/>
    </location>
</feature>
<evidence type="ECO:0000256" key="8">
    <source>
        <dbReference type="ARBA" id="ARBA00041910"/>
    </source>
</evidence>
<feature type="region of interest" description="Disordered" evidence="9">
    <location>
        <begin position="2215"/>
        <end position="2251"/>
    </location>
</feature>
<feature type="compositionally biased region" description="Polar residues" evidence="9">
    <location>
        <begin position="1169"/>
        <end position="1180"/>
    </location>
</feature>
<dbReference type="SUPFAM" id="SSF103473">
    <property type="entry name" value="MFS general substrate transporter"/>
    <property type="match status" value="1"/>
</dbReference>
<feature type="transmembrane region" description="Helical" evidence="10">
    <location>
        <begin position="2170"/>
        <end position="2189"/>
    </location>
</feature>
<feature type="region of interest" description="Disordered" evidence="9">
    <location>
        <begin position="1807"/>
        <end position="1921"/>
    </location>
</feature>
<feature type="compositionally biased region" description="Polar residues" evidence="9">
    <location>
        <begin position="1238"/>
        <end position="1249"/>
    </location>
</feature>
<evidence type="ECO:0000256" key="6">
    <source>
        <dbReference type="ARBA" id="ARBA00023180"/>
    </source>
</evidence>
<feature type="region of interest" description="Disordered" evidence="9">
    <location>
        <begin position="1670"/>
        <end position="1754"/>
    </location>
</feature>
<dbReference type="InterPro" id="IPR045326">
    <property type="entry name" value="ATG17-like_dom"/>
</dbReference>
<evidence type="ECO:0000256" key="1">
    <source>
        <dbReference type="ARBA" id="ARBA00004141"/>
    </source>
</evidence>
<reference evidence="12" key="1">
    <citation type="journal article" date="2022" name="bioRxiv">
        <title>Genomics of Preaxostyla Flagellates Illuminates Evolutionary Transitions and the Path Towards Mitochondrial Loss.</title>
        <authorList>
            <person name="Novak L.V.F."/>
            <person name="Treitli S.C."/>
            <person name="Pyrih J."/>
            <person name="Halakuc P."/>
            <person name="Pipaliya S.V."/>
            <person name="Vacek V."/>
            <person name="Brzon O."/>
            <person name="Soukal P."/>
            <person name="Eme L."/>
            <person name="Dacks J.B."/>
            <person name="Karnkowska A."/>
            <person name="Elias M."/>
            <person name="Hampl V."/>
        </authorList>
    </citation>
    <scope>NUCLEOTIDE SEQUENCE</scope>
    <source>
        <strain evidence="12">RCP-MX</strain>
    </source>
</reference>
<feature type="compositionally biased region" description="Low complexity" evidence="9">
    <location>
        <begin position="1311"/>
        <end position="1332"/>
    </location>
</feature>
<feature type="compositionally biased region" description="Pro residues" evidence="9">
    <location>
        <begin position="1190"/>
        <end position="1208"/>
    </location>
</feature>
<feature type="transmembrane region" description="Helical" evidence="10">
    <location>
        <begin position="2269"/>
        <end position="2291"/>
    </location>
</feature>
<feature type="region of interest" description="Disordered" evidence="9">
    <location>
        <begin position="1521"/>
        <end position="1547"/>
    </location>
</feature>
<feature type="compositionally biased region" description="Low complexity" evidence="9">
    <location>
        <begin position="1371"/>
        <end position="1386"/>
    </location>
</feature>
<name>A0ABQ8UHV2_9EUKA</name>
<dbReference type="Proteomes" id="UP001141327">
    <property type="component" value="Unassembled WGS sequence"/>
</dbReference>
<feature type="region of interest" description="Disordered" evidence="9">
    <location>
        <begin position="1238"/>
        <end position="1444"/>
    </location>
</feature>
<feature type="compositionally biased region" description="Low complexity" evidence="9">
    <location>
        <begin position="1251"/>
        <end position="1267"/>
    </location>
</feature>
<feature type="domain" description="Autophagy protein ATG17-like" evidence="11">
    <location>
        <begin position="754"/>
        <end position="1114"/>
    </location>
</feature>
<keyword evidence="13" id="KW-1185">Reference proteome</keyword>
<evidence type="ECO:0000256" key="2">
    <source>
        <dbReference type="ARBA" id="ARBA00022692"/>
    </source>
</evidence>
<feature type="compositionally biased region" description="Polar residues" evidence="9">
    <location>
        <begin position="1970"/>
        <end position="1981"/>
    </location>
</feature>
<evidence type="ECO:0000256" key="10">
    <source>
        <dbReference type="SAM" id="Phobius"/>
    </source>
</evidence>